<dbReference type="Gene3D" id="1.10.760.10">
    <property type="entry name" value="Cytochrome c-like domain"/>
    <property type="match status" value="2"/>
</dbReference>
<evidence type="ECO:0000256" key="5">
    <source>
        <dbReference type="ARBA" id="ARBA00022764"/>
    </source>
</evidence>
<sequence length="384" mass="40879">MGFFRAGIAVLIGCLTVSCGGGGGGGGNSDNSNTSTISMAELGKRLFFDTNLSSGSNQSCGTCHDPDNGFADPRVSVTSPVSEGSVGGEFGDRNAPTAAYASFAPSFGEVADQDQTPETNSNYQGGQFLDGRAVDLVEQAKGPFLNPVEMNNTSEAEVVAKVQNSDYSSDFIAVFGTDAFNDTTMAYHNIATAIAAFEASSEVNRFSSKFDAYLMGSYTMTASEQRGFDLFMDAEVTKCANCHTVGDTPETSLFTNFRYYNIGTPINLNNPAYLADNSFIDIGLGASSAIAASDRAGERGKFKVPTLRNVELTAPYMHNGVYATLEETVLHYDIQVANLFITPEMNDDNIAAEMNAGTFVGLGLSDQDRADLVNFMKTLTDGYF</sequence>
<proteinExistence type="predicted"/>
<dbReference type="RefSeq" id="WP_069128292.1">
    <property type="nucleotide sequence ID" value="NZ_MARB01000035.1"/>
</dbReference>
<protein>
    <submittedName>
        <fullName evidence="11">Methylamine utilization protein MauG</fullName>
        <ecNumber evidence="11">1.-.-.-</ecNumber>
    </submittedName>
</protein>
<dbReference type="GO" id="GO:0020037">
    <property type="term" value="F:heme binding"/>
    <property type="evidence" value="ECO:0007669"/>
    <property type="project" value="InterPro"/>
</dbReference>
<dbReference type="GO" id="GO:0042597">
    <property type="term" value="C:periplasmic space"/>
    <property type="evidence" value="ECO:0007669"/>
    <property type="project" value="UniProtKB-SubCell"/>
</dbReference>
<dbReference type="OrthoDB" id="9805202at2"/>
<dbReference type="PROSITE" id="PS51257">
    <property type="entry name" value="PROKAR_LIPOPROTEIN"/>
    <property type="match status" value="1"/>
</dbReference>
<feature type="domain" description="Cytochrome c" evidence="10">
    <location>
        <begin position="38"/>
        <end position="179"/>
    </location>
</feature>
<keyword evidence="6 11" id="KW-0560">Oxidoreductase</keyword>
<evidence type="ECO:0000313" key="12">
    <source>
        <dbReference type="Proteomes" id="UP000094769"/>
    </source>
</evidence>
<feature type="binding site" description="covalent" evidence="8">
    <location>
        <position position="60"/>
    </location>
    <ligand>
        <name>heme c</name>
        <dbReference type="ChEBI" id="CHEBI:61717"/>
        <label>1</label>
    </ligand>
</feature>
<dbReference type="SUPFAM" id="SSF46626">
    <property type="entry name" value="Cytochrome c"/>
    <property type="match status" value="2"/>
</dbReference>
<evidence type="ECO:0000256" key="3">
    <source>
        <dbReference type="ARBA" id="ARBA00022723"/>
    </source>
</evidence>
<evidence type="ECO:0000256" key="9">
    <source>
        <dbReference type="PIRSR" id="PIRSR000294-2"/>
    </source>
</evidence>
<evidence type="ECO:0000259" key="10">
    <source>
        <dbReference type="PROSITE" id="PS51007"/>
    </source>
</evidence>
<keyword evidence="7 9" id="KW-0408">Iron</keyword>
<dbReference type="InterPro" id="IPR009056">
    <property type="entry name" value="Cyt_c-like_dom"/>
</dbReference>
<reference evidence="11 12" key="1">
    <citation type="submission" date="2016-06" db="EMBL/GenBank/DDBJ databases">
        <title>Genome sequence of endosymbiont of Candidatus Endolucinida thiodiazotropha.</title>
        <authorList>
            <person name="Poehlein A."/>
            <person name="Koenig S."/>
            <person name="Heiden S.E."/>
            <person name="Thuermer A."/>
            <person name="Voget S."/>
            <person name="Daniel R."/>
            <person name="Markert S."/>
            <person name="Gros O."/>
            <person name="Schweder T."/>
        </authorList>
    </citation>
    <scope>NUCLEOTIDE SEQUENCE [LARGE SCALE GENOMIC DNA]</scope>
    <source>
        <strain evidence="11 12">COS</strain>
    </source>
</reference>
<feature type="binding site" description="covalent" evidence="8">
    <location>
        <position position="63"/>
    </location>
    <ligand>
        <name>heme c</name>
        <dbReference type="ChEBI" id="CHEBI:61717"/>
        <label>1</label>
    </ligand>
</feature>
<dbReference type="GO" id="GO:0009055">
    <property type="term" value="F:electron transfer activity"/>
    <property type="evidence" value="ECO:0007669"/>
    <property type="project" value="InterPro"/>
</dbReference>
<keyword evidence="5" id="KW-0574">Periplasm</keyword>
<dbReference type="Pfam" id="PF03150">
    <property type="entry name" value="CCP_MauG"/>
    <property type="match status" value="1"/>
</dbReference>
<dbReference type="InterPro" id="IPR036909">
    <property type="entry name" value="Cyt_c-like_dom_sf"/>
</dbReference>
<evidence type="ECO:0000313" key="11">
    <source>
        <dbReference type="EMBL" id="ODJ85800.1"/>
    </source>
</evidence>
<evidence type="ECO:0000256" key="2">
    <source>
        <dbReference type="ARBA" id="ARBA00022617"/>
    </source>
</evidence>
<comment type="PTM">
    <text evidence="8">Binds 2 heme groups per subunit.</text>
</comment>
<dbReference type="GO" id="GO:0004130">
    <property type="term" value="F:cytochrome-c peroxidase activity"/>
    <property type="evidence" value="ECO:0007669"/>
    <property type="project" value="TreeGrafter"/>
</dbReference>
<organism evidence="11 12">
    <name type="scientific">Candidatus Thiodiazotropha endolucinida</name>
    <dbReference type="NCBI Taxonomy" id="1655433"/>
    <lineage>
        <taxon>Bacteria</taxon>
        <taxon>Pseudomonadati</taxon>
        <taxon>Pseudomonadota</taxon>
        <taxon>Gammaproteobacteria</taxon>
        <taxon>Chromatiales</taxon>
        <taxon>Sedimenticolaceae</taxon>
        <taxon>Candidatus Thiodiazotropha</taxon>
    </lineage>
</organism>
<dbReference type="InterPro" id="IPR004852">
    <property type="entry name" value="Di-haem_cyt_c_peroxidsae"/>
</dbReference>
<feature type="binding site" description="axial binding residue" evidence="9">
    <location>
        <position position="243"/>
    </location>
    <ligand>
        <name>heme c</name>
        <dbReference type="ChEBI" id="CHEBI:61717"/>
        <label>2</label>
    </ligand>
    <ligandPart>
        <name>Fe</name>
        <dbReference type="ChEBI" id="CHEBI:18248"/>
    </ligandPart>
</feature>
<evidence type="ECO:0000256" key="4">
    <source>
        <dbReference type="ARBA" id="ARBA00022729"/>
    </source>
</evidence>
<evidence type="ECO:0000256" key="1">
    <source>
        <dbReference type="ARBA" id="ARBA00004418"/>
    </source>
</evidence>
<keyword evidence="3 9" id="KW-0479">Metal-binding</keyword>
<dbReference type="EMBL" id="MARB01000035">
    <property type="protein sequence ID" value="ODJ85800.1"/>
    <property type="molecule type" value="Genomic_DNA"/>
</dbReference>
<gene>
    <name evidence="11" type="primary">mauG</name>
    <name evidence="11" type="ORF">CODIS_39790</name>
</gene>
<dbReference type="InterPro" id="IPR051395">
    <property type="entry name" value="Cytochrome_c_Peroxidase/MauG"/>
</dbReference>
<dbReference type="Proteomes" id="UP000094769">
    <property type="component" value="Unassembled WGS sequence"/>
</dbReference>
<evidence type="ECO:0000256" key="6">
    <source>
        <dbReference type="ARBA" id="ARBA00023002"/>
    </source>
</evidence>
<comment type="subcellular location">
    <subcellularLocation>
        <location evidence="1">Periplasm</location>
    </subcellularLocation>
</comment>
<dbReference type="PANTHER" id="PTHR30600:SF10">
    <property type="entry name" value="BLL6722 PROTEIN"/>
    <property type="match status" value="1"/>
</dbReference>
<accession>A0A7Z0VHQ3</accession>
<dbReference type="PROSITE" id="PS51007">
    <property type="entry name" value="CYTC"/>
    <property type="match status" value="2"/>
</dbReference>
<dbReference type="InterPro" id="IPR026259">
    <property type="entry name" value="MauG/Cytc_peroxidase"/>
</dbReference>
<keyword evidence="2 8" id="KW-0349">Heme</keyword>
<dbReference type="PANTHER" id="PTHR30600">
    <property type="entry name" value="CYTOCHROME C PEROXIDASE-RELATED"/>
    <property type="match status" value="1"/>
</dbReference>
<feature type="binding site" description="covalent" evidence="8">
    <location>
        <position position="239"/>
    </location>
    <ligand>
        <name>heme c</name>
        <dbReference type="ChEBI" id="CHEBI:61717"/>
        <label>2</label>
    </ligand>
</feature>
<comment type="cofactor">
    <cofactor evidence="8">
        <name>heme</name>
        <dbReference type="ChEBI" id="CHEBI:30413"/>
    </cofactor>
    <text evidence="8">Binds 2 heme groups.</text>
</comment>
<comment type="caution">
    <text evidence="11">The sequence shown here is derived from an EMBL/GenBank/DDBJ whole genome shotgun (WGS) entry which is preliminary data.</text>
</comment>
<feature type="binding site" description="covalent" evidence="8">
    <location>
        <position position="242"/>
    </location>
    <ligand>
        <name>heme c</name>
        <dbReference type="ChEBI" id="CHEBI:61717"/>
        <label>2</label>
    </ligand>
</feature>
<dbReference type="AlphaFoldDB" id="A0A7Z0VHQ3"/>
<keyword evidence="12" id="KW-1185">Reference proteome</keyword>
<feature type="domain" description="Cytochrome c" evidence="10">
    <location>
        <begin position="222"/>
        <end position="380"/>
    </location>
</feature>
<evidence type="ECO:0000256" key="7">
    <source>
        <dbReference type="ARBA" id="ARBA00023004"/>
    </source>
</evidence>
<name>A0A7Z0VHQ3_9GAMM</name>
<feature type="binding site" description="axial binding residue" evidence="9">
    <location>
        <position position="64"/>
    </location>
    <ligand>
        <name>heme c</name>
        <dbReference type="ChEBI" id="CHEBI:61717"/>
        <label>1</label>
    </ligand>
    <ligandPart>
        <name>Fe</name>
        <dbReference type="ChEBI" id="CHEBI:18248"/>
    </ligandPart>
</feature>
<dbReference type="Pfam" id="PF00034">
    <property type="entry name" value="Cytochrom_C"/>
    <property type="match status" value="1"/>
</dbReference>
<dbReference type="EC" id="1.-.-.-" evidence="11"/>
<dbReference type="GO" id="GO:0046872">
    <property type="term" value="F:metal ion binding"/>
    <property type="evidence" value="ECO:0007669"/>
    <property type="project" value="UniProtKB-KW"/>
</dbReference>
<dbReference type="PIRSF" id="PIRSF000294">
    <property type="entry name" value="Cytochrome-c_peroxidase"/>
    <property type="match status" value="1"/>
</dbReference>
<evidence type="ECO:0000256" key="8">
    <source>
        <dbReference type="PIRSR" id="PIRSR000294-1"/>
    </source>
</evidence>
<keyword evidence="4" id="KW-0732">Signal</keyword>